<sequence>MHNLLKNMKIKRKLIMGFSVVILFLFAIIIIAIMNFQMAGANLNKISDNCMANINAFWTARRAMVATERELFKAACTTDKELTSKRVDSAEAELAVLKDVMSILEENYLGDVADIDKFRNIMASTVQIKEEIYTLMKTNHNKEAIKMIEEQYMPIFKEAGNLLVDLADNTQKHVDKISEDAARLNNLSIFFMILLGVISILFTIAICLIITKMITEPLEKVENAMSALSVGDFEHATIDYTSQDEFGHLADNIRTCIYRLVNIIEDMIYSLENIGKGDFTVTSQAKELYIGKYHNLSTSMDTIINELSHTLKHIDETAEQVSCGSTEIATASQALSQGATDQASNIEEITATAIDLSDRINKNAQNCQKANTENSKCYDQLIICNDEMNELLLAMDEMNASSNEIGEIIKQIEDIAAQTNLLSLNAAIEAAHAGDAGKGFAVVAAEIRELAAKSAESAKNTATLIKNSMNAVSNGTRIADNTADTLKNILEASQEISITIHQIAEESENQATSVYQVTKAMNQISSVVQNTSAIAQETAASSEELSNQSQTLKELINQFQLKQV</sequence>
<protein>
    <submittedName>
        <fullName evidence="1">Methyl-accepting chemotaxis protein</fullName>
    </submittedName>
</protein>
<reference evidence="1" key="1">
    <citation type="submission" date="2017-10" db="EMBL/GenBank/DDBJ databases">
        <title>Genome sequence of cellulolytic Lachnospiraceae bacterium XHS1971 isolated from hotspring sediment.</title>
        <authorList>
            <person name="Vasudevan G."/>
            <person name="Joshi A.J."/>
            <person name="Hivarkar S."/>
            <person name="Lanjekar V.B."/>
            <person name="Dhakephalkar P.K."/>
            <person name="Dagar S."/>
        </authorList>
    </citation>
    <scope>NUCLEOTIDE SEQUENCE</scope>
    <source>
        <strain evidence="1">XHS1971</strain>
    </source>
</reference>
<accession>A0AC61D795</accession>
<evidence type="ECO:0000313" key="2">
    <source>
        <dbReference type="Proteomes" id="UP000224460"/>
    </source>
</evidence>
<keyword evidence="2" id="KW-1185">Reference proteome</keyword>
<evidence type="ECO:0000313" key="1">
    <source>
        <dbReference type="EMBL" id="PHV69359.1"/>
    </source>
</evidence>
<dbReference type="EMBL" id="PEDL01000031">
    <property type="protein sequence ID" value="PHV69359.1"/>
    <property type="molecule type" value="Genomic_DNA"/>
</dbReference>
<dbReference type="Proteomes" id="UP000224460">
    <property type="component" value="Unassembled WGS sequence"/>
</dbReference>
<name>A0AC61D795_9FIRM</name>
<comment type="caution">
    <text evidence="1">The sequence shown here is derived from an EMBL/GenBank/DDBJ whole genome shotgun (WGS) entry which is preliminary data.</text>
</comment>
<organism evidence="1 2">
    <name type="scientific">Sporanaerobium hydrogeniformans</name>
    <dbReference type="NCBI Taxonomy" id="3072179"/>
    <lineage>
        <taxon>Bacteria</taxon>
        <taxon>Bacillati</taxon>
        <taxon>Bacillota</taxon>
        <taxon>Clostridia</taxon>
        <taxon>Lachnospirales</taxon>
        <taxon>Lachnospiraceae</taxon>
        <taxon>Sporanaerobium</taxon>
    </lineage>
</organism>
<gene>
    <name evidence="1" type="ORF">CS063_16120</name>
</gene>
<proteinExistence type="predicted"/>